<dbReference type="GO" id="GO:0004497">
    <property type="term" value="F:monooxygenase activity"/>
    <property type="evidence" value="ECO:0007669"/>
    <property type="project" value="UniProtKB-KW"/>
</dbReference>
<feature type="compositionally biased region" description="Basic and acidic residues" evidence="12">
    <location>
        <begin position="723"/>
        <end position="735"/>
    </location>
</feature>
<evidence type="ECO:0000256" key="1">
    <source>
        <dbReference type="ARBA" id="ARBA00001971"/>
    </source>
</evidence>
<evidence type="ECO:0000256" key="10">
    <source>
        <dbReference type="ARBA" id="ARBA00023033"/>
    </source>
</evidence>
<dbReference type="GO" id="GO:0010268">
    <property type="term" value="P:brassinosteroid homeostasis"/>
    <property type="evidence" value="ECO:0007669"/>
    <property type="project" value="TreeGrafter"/>
</dbReference>
<evidence type="ECO:0000313" key="15">
    <source>
        <dbReference type="EMBL" id="KAG7533259.1"/>
    </source>
</evidence>
<dbReference type="Proteomes" id="UP000694240">
    <property type="component" value="Chromosome 13"/>
</dbReference>
<accession>A0A8T1XL06</accession>
<dbReference type="InterPro" id="IPR001584">
    <property type="entry name" value="Integrase_cat-core"/>
</dbReference>
<gene>
    <name evidence="15" type="ORF">ISN45_Aa08g008980</name>
</gene>
<comment type="cofactor">
    <cofactor evidence="1">
        <name>heme</name>
        <dbReference type="ChEBI" id="CHEBI:30413"/>
    </cofactor>
</comment>
<dbReference type="PANTHER" id="PTHR24286:SF305">
    <property type="entry name" value="CYTOCHROME P450 708A2"/>
    <property type="match status" value="1"/>
</dbReference>
<dbReference type="Pfam" id="PF00067">
    <property type="entry name" value="p450"/>
    <property type="match status" value="1"/>
</dbReference>
<dbReference type="GO" id="GO:0016705">
    <property type="term" value="F:oxidoreductase activity, acting on paired donors, with incorporation or reduction of molecular oxygen"/>
    <property type="evidence" value="ECO:0007669"/>
    <property type="project" value="InterPro"/>
</dbReference>
<dbReference type="GO" id="GO:0005506">
    <property type="term" value="F:iron ion binding"/>
    <property type="evidence" value="ECO:0007669"/>
    <property type="project" value="InterPro"/>
</dbReference>
<feature type="region of interest" description="Disordered" evidence="12">
    <location>
        <begin position="676"/>
        <end position="706"/>
    </location>
</feature>
<dbReference type="GO" id="GO:0016132">
    <property type="term" value="P:brassinosteroid biosynthetic process"/>
    <property type="evidence" value="ECO:0007669"/>
    <property type="project" value="TreeGrafter"/>
</dbReference>
<evidence type="ECO:0000256" key="9">
    <source>
        <dbReference type="ARBA" id="ARBA00023004"/>
    </source>
</evidence>
<dbReference type="EMBL" id="JAEFBK010000013">
    <property type="protein sequence ID" value="KAG7533259.1"/>
    <property type="molecule type" value="Genomic_DNA"/>
</dbReference>
<keyword evidence="10" id="KW-0503">Monooxygenase</keyword>
<keyword evidence="9" id="KW-0408">Iron</keyword>
<keyword evidence="7 13" id="KW-1133">Transmembrane helix</keyword>
<evidence type="ECO:0000256" key="3">
    <source>
        <dbReference type="ARBA" id="ARBA00010617"/>
    </source>
</evidence>
<evidence type="ECO:0000256" key="2">
    <source>
        <dbReference type="ARBA" id="ARBA00004167"/>
    </source>
</evidence>
<dbReference type="CDD" id="cd11043">
    <property type="entry name" value="CYP90-like"/>
    <property type="match status" value="1"/>
</dbReference>
<evidence type="ECO:0000256" key="12">
    <source>
        <dbReference type="SAM" id="MobiDB-lite"/>
    </source>
</evidence>
<organism evidence="15 16">
    <name type="scientific">Arabidopsis thaliana x Arabidopsis arenosa</name>
    <dbReference type="NCBI Taxonomy" id="1240361"/>
    <lineage>
        <taxon>Eukaryota</taxon>
        <taxon>Viridiplantae</taxon>
        <taxon>Streptophyta</taxon>
        <taxon>Embryophyta</taxon>
        <taxon>Tracheophyta</taxon>
        <taxon>Spermatophyta</taxon>
        <taxon>Magnoliopsida</taxon>
        <taxon>eudicotyledons</taxon>
        <taxon>Gunneridae</taxon>
        <taxon>Pentapetalae</taxon>
        <taxon>rosids</taxon>
        <taxon>malvids</taxon>
        <taxon>Brassicales</taxon>
        <taxon>Brassicaceae</taxon>
        <taxon>Camelineae</taxon>
        <taxon>Arabidopsis</taxon>
    </lineage>
</organism>
<dbReference type="Pfam" id="PF07727">
    <property type="entry name" value="RVT_2"/>
    <property type="match status" value="1"/>
</dbReference>
<evidence type="ECO:0000256" key="5">
    <source>
        <dbReference type="ARBA" id="ARBA00022692"/>
    </source>
</evidence>
<reference evidence="15 16" key="1">
    <citation type="submission" date="2020-12" db="EMBL/GenBank/DDBJ databases">
        <title>Concerted genomic and epigenomic changes stabilize Arabidopsis allopolyploids.</title>
        <authorList>
            <person name="Chen Z."/>
        </authorList>
    </citation>
    <scope>NUCLEOTIDE SEQUENCE [LARGE SCALE GENOMIC DNA]</scope>
    <source>
        <strain evidence="15">Allo738</strain>
        <tissue evidence="15">Leaf</tissue>
    </source>
</reference>
<comment type="subcellular location">
    <subcellularLocation>
        <location evidence="2">Membrane</location>
        <topology evidence="2">Single-pass membrane protein</topology>
    </subcellularLocation>
</comment>
<comment type="similarity">
    <text evidence="3">Belongs to the cytochrome P450 family.</text>
</comment>
<dbReference type="GO" id="GO:0020037">
    <property type="term" value="F:heme binding"/>
    <property type="evidence" value="ECO:0007669"/>
    <property type="project" value="InterPro"/>
</dbReference>
<keyword evidence="4" id="KW-0349">Heme</keyword>
<keyword evidence="5 13" id="KW-0812">Transmembrane</keyword>
<dbReference type="GO" id="GO:0016020">
    <property type="term" value="C:membrane"/>
    <property type="evidence" value="ECO:0007669"/>
    <property type="project" value="UniProtKB-SubCell"/>
</dbReference>
<evidence type="ECO:0000256" key="6">
    <source>
        <dbReference type="ARBA" id="ARBA00022723"/>
    </source>
</evidence>
<evidence type="ECO:0000256" key="8">
    <source>
        <dbReference type="ARBA" id="ARBA00023002"/>
    </source>
</evidence>
<keyword evidence="8" id="KW-0560">Oxidoreductase</keyword>
<evidence type="ECO:0000256" key="7">
    <source>
        <dbReference type="ARBA" id="ARBA00022989"/>
    </source>
</evidence>
<evidence type="ECO:0000256" key="11">
    <source>
        <dbReference type="ARBA" id="ARBA00023136"/>
    </source>
</evidence>
<dbReference type="Pfam" id="PF13976">
    <property type="entry name" value="gag_pre-integrs"/>
    <property type="match status" value="1"/>
</dbReference>
<keyword evidence="16" id="KW-1185">Reference proteome</keyword>
<dbReference type="PROSITE" id="PS00086">
    <property type="entry name" value="CYTOCHROME_P450"/>
    <property type="match status" value="1"/>
</dbReference>
<proteinExistence type="inferred from homology"/>
<feature type="region of interest" description="Disordered" evidence="12">
    <location>
        <begin position="719"/>
        <end position="739"/>
    </location>
</feature>
<dbReference type="PANTHER" id="PTHR24286">
    <property type="entry name" value="CYTOCHROME P450 26"/>
    <property type="match status" value="1"/>
</dbReference>
<dbReference type="GO" id="GO:0016125">
    <property type="term" value="P:sterol metabolic process"/>
    <property type="evidence" value="ECO:0007669"/>
    <property type="project" value="TreeGrafter"/>
</dbReference>
<dbReference type="InterPro" id="IPR001128">
    <property type="entry name" value="Cyt_P450"/>
</dbReference>
<feature type="domain" description="Integrase catalytic" evidence="14">
    <location>
        <begin position="385"/>
        <end position="496"/>
    </location>
</feature>
<sequence>MSNIQKFEFEALKVSGENYLEWVLDTRIFLNSKGLGECIKADNTASDKDRSQAIFHIRHHLAASLKQQYLTLENPLELSVALKKRYDHQKTVLLPQAKFDWKELRFQDYKSVDDYNSELFRIVSIMKLCVPRGPRDRLQYQIPAKNPTMSSETDPQIVAMDMGMDVGMDVESVDAEMDVATDITSVIVPVRAVVSLNQTALSTQPISLPAPDAECSITGQRTVVLPSFISSIAGTSNLIEGHGQAHVLLSNGTHLDIPDALYSPSSKRNLLSFKDIRLNGYHIETQGEGNKEFLLITKITLGHKQVLETIPALSTGLYYAKVSMIEANNALKARFQDYTIWHDRLGHPGTTMMRKLIQSSQGHTLRENRVFPQHLTCTACSQGKLITRPSPVKVSKETLHFLERIQGDICGPIHPPSGTFRYFMVLIDASTRWSYVCLLSSWNQAFARLLAQIIRLRAHFSDFPLKTIRLDNAGEFTSQAFNDYCMAMGSKLPVSAWGHAVLHAAELIRIRPSSEHRYSPSQLLTGHEPDISHLKTFGCSVYVPIAPPYRTKMGPQRRMGIYVGFDSPTIIKYLEPTTGDLFKARYADCQFDESVYPTLGGEKHKLVKELSWNQTSLNWQDPRTLECDSEIQKIIHYQKLANQLPDSFADPNKVTKSYIPACNAPVRITVPTGQVQVATESASRNKRGRPLGSKDKNPRKSKKGAIVETGIPNITDIAAAETHSNEPPEEVRDAESLGSEEIDNDDISINYNMSGTQWNRKEVDLNALFAYKVALDIANTQEDLEPTSITQCTHRTDWLKWKEAINVELKSLKLRNVFGPIIRTPFNVKPVGHKWVFVRKRNELGEVVRYKARLVAQGFSQRPGIDYEETYSPVVDATTFRFLISLAIRENLDLRLMDVVTAYLYGPLDNEIYMRLPDGIELKDKHASRDQYCIRLNKSLYGLKQSGRMWYNRLSEYLIREGYKNNPISPCIFIKKYSNKGFVIIAVYVDDLNILGTSGEISQTVDCLKAEFEMKDLGKTKFYLGLQLEYVKGGILVHQAAYTEKVLKRFNMDQAHPLTSPMVVRSLGLDSDPIGPKKDDEEILGPEKPYLSAVGALMYLASHTRPHICFAVNLLARFSSCPTQRHWNGIKHLLRYLQGTKDLGLFYTNHNKDGLVGFADAGYHQIRTLPSLKLHIRSDCGMDEDKEPTVLYENNAACIAQLKEGYIKGDRTKHILPKFFSTSDWQKDGFPPRLKINKDPKWWLFKLQRENKMSFVWSAAVWVIAVAVVVISKWLYRWSNPKCNGKLPPGSMGLPIIGETCDFFERHGLYEISPFVKKRMLKYGPLFRTNIFGSNTVVLTEPDIIFEVFRQENKSFVFSYPEAFVKPFGKENVFLKHGNIHKHVKQVSLQHIGSEALKKKLIGEIDRVTYEHLKSKASQGSFNAKETVESLIMAHLTPKIISNLKPETQTNLVENIISLGSEWFQSPLKLTTWISIFKVFIARRDALQVIKDVFMRRKASREMCGDFLDTMVEEGEKEDVIFNEEGAINLIFAILVVAKESTSSVTSLAIKFLAENHKALAELKREHEAILHNRNDKEAGVSWEEYRHHMTFTNMVINETLRMANMAPIMYRKAVNDVEIKGYTIPAGWIVAVIPPAVHFNHEIYENPFEFNPWRWEGKELRSGSKTFMVFGGGVRQCVGAEFARLQISIFIHHLVTKYDFSLAQEFDFTRAPLPYFPKGLPIKISQSL</sequence>
<evidence type="ECO:0000313" key="16">
    <source>
        <dbReference type="Proteomes" id="UP000694240"/>
    </source>
</evidence>
<dbReference type="InterPro" id="IPR025724">
    <property type="entry name" value="GAG-pre-integrase_dom"/>
</dbReference>
<feature type="transmembrane region" description="Helical" evidence="13">
    <location>
        <begin position="1255"/>
        <end position="1276"/>
    </location>
</feature>
<evidence type="ECO:0000256" key="4">
    <source>
        <dbReference type="ARBA" id="ARBA00022617"/>
    </source>
</evidence>
<name>A0A8T1XL06_9BRAS</name>
<keyword evidence="6" id="KW-0479">Metal-binding</keyword>
<protein>
    <submittedName>
        <fullName evidence="15">Ribonuclease H-like superfamily</fullName>
    </submittedName>
</protein>
<comment type="caution">
    <text evidence="15">The sequence shown here is derived from an EMBL/GenBank/DDBJ whole genome shotgun (WGS) entry which is preliminary data.</text>
</comment>
<dbReference type="GO" id="GO:0015074">
    <property type="term" value="P:DNA integration"/>
    <property type="evidence" value="ECO:0007669"/>
    <property type="project" value="InterPro"/>
</dbReference>
<dbReference type="InterPro" id="IPR017972">
    <property type="entry name" value="Cyt_P450_CS"/>
</dbReference>
<dbReference type="FunFam" id="1.10.630.10:FF:000020">
    <property type="entry name" value="Cytochrome P450 family protein"/>
    <property type="match status" value="1"/>
</dbReference>
<evidence type="ECO:0000256" key="13">
    <source>
        <dbReference type="SAM" id="Phobius"/>
    </source>
</evidence>
<dbReference type="InterPro" id="IPR013103">
    <property type="entry name" value="RVT_2"/>
</dbReference>
<keyword evidence="11 13" id="KW-0472">Membrane</keyword>
<dbReference type="PROSITE" id="PS50994">
    <property type="entry name" value="INTEGRASE"/>
    <property type="match status" value="1"/>
</dbReference>
<evidence type="ECO:0000259" key="14">
    <source>
        <dbReference type="PROSITE" id="PS50994"/>
    </source>
</evidence>